<gene>
    <name evidence="1" type="ORF">LEMA_P037560.1</name>
</gene>
<dbReference type="HOGENOM" id="CLU_2210510_0_0_1"/>
<proteinExistence type="predicted"/>
<organism evidence="2">
    <name type="scientific">Leptosphaeria maculans (strain JN3 / isolate v23.1.3 / race Av1-4-5-6-7-8)</name>
    <name type="common">Blackleg fungus</name>
    <name type="synonym">Phoma lingam</name>
    <dbReference type="NCBI Taxonomy" id="985895"/>
    <lineage>
        <taxon>Eukaryota</taxon>
        <taxon>Fungi</taxon>
        <taxon>Dikarya</taxon>
        <taxon>Ascomycota</taxon>
        <taxon>Pezizomycotina</taxon>
        <taxon>Dothideomycetes</taxon>
        <taxon>Pleosporomycetidae</taxon>
        <taxon>Pleosporales</taxon>
        <taxon>Pleosporineae</taxon>
        <taxon>Leptosphaeriaceae</taxon>
        <taxon>Plenodomus</taxon>
        <taxon>Plenodomus lingam/Leptosphaeria maculans species complex</taxon>
    </lineage>
</organism>
<name>E4ZQS7_LEPMJ</name>
<evidence type="ECO:0000313" key="1">
    <source>
        <dbReference type="EMBL" id="CBX94082.1"/>
    </source>
</evidence>
<dbReference type="Proteomes" id="UP000002668">
    <property type="component" value="Genome"/>
</dbReference>
<accession>E4ZQS7</accession>
<dbReference type="VEuPathDB" id="FungiDB:LEMA_P037560.1"/>
<dbReference type="AlphaFoldDB" id="E4ZQS7"/>
<protein>
    <submittedName>
        <fullName evidence="1">Predicted protein</fullName>
    </submittedName>
</protein>
<keyword evidence="2" id="KW-1185">Reference proteome</keyword>
<dbReference type="InParanoid" id="E4ZQS7"/>
<sequence>MDTVMAKCAHMLLGSRERTSQKPSELSETWDGNSDCTASRTIEIFQCSATRYKKANQAPEWHEYVSHLNGMIDAPQAAQLRISTCKDAMKMQLVTIMNAIAVVLVFK</sequence>
<evidence type="ECO:0000313" key="2">
    <source>
        <dbReference type="Proteomes" id="UP000002668"/>
    </source>
</evidence>
<reference evidence="2" key="1">
    <citation type="journal article" date="2011" name="Nat. Commun.">
        <title>Effector diversification within compartments of the Leptosphaeria maculans genome affected by Repeat-Induced Point mutations.</title>
        <authorList>
            <person name="Rouxel T."/>
            <person name="Grandaubert J."/>
            <person name="Hane J.K."/>
            <person name="Hoede C."/>
            <person name="van de Wouw A.P."/>
            <person name="Couloux A."/>
            <person name="Dominguez V."/>
            <person name="Anthouard V."/>
            <person name="Bally P."/>
            <person name="Bourras S."/>
            <person name="Cozijnsen A.J."/>
            <person name="Ciuffetti L.M."/>
            <person name="Degrave A."/>
            <person name="Dilmaghani A."/>
            <person name="Duret L."/>
            <person name="Fudal I."/>
            <person name="Goodwin S.B."/>
            <person name="Gout L."/>
            <person name="Glaser N."/>
            <person name="Linglin J."/>
            <person name="Kema G.H.J."/>
            <person name="Lapalu N."/>
            <person name="Lawrence C.B."/>
            <person name="May K."/>
            <person name="Meyer M."/>
            <person name="Ollivier B."/>
            <person name="Poulain J."/>
            <person name="Schoch C.L."/>
            <person name="Simon A."/>
            <person name="Spatafora J.W."/>
            <person name="Stachowiak A."/>
            <person name="Turgeon B.G."/>
            <person name="Tyler B.M."/>
            <person name="Vincent D."/>
            <person name="Weissenbach J."/>
            <person name="Amselem J."/>
            <person name="Quesneville H."/>
            <person name="Oliver R.P."/>
            <person name="Wincker P."/>
            <person name="Balesdent M.-H."/>
            <person name="Howlett B.J."/>
        </authorList>
    </citation>
    <scope>NUCLEOTIDE SEQUENCE [LARGE SCALE GENOMIC DNA]</scope>
    <source>
        <strain evidence="2">JN3 / isolate v23.1.3 / race Av1-4-5-6-7-8</strain>
    </source>
</reference>
<dbReference type="EMBL" id="FP929116">
    <property type="protein sequence ID" value="CBX94082.1"/>
    <property type="molecule type" value="Genomic_DNA"/>
</dbReference>